<dbReference type="Proteomes" id="UP000245207">
    <property type="component" value="Unassembled WGS sequence"/>
</dbReference>
<dbReference type="SUPFAM" id="SSF53098">
    <property type="entry name" value="Ribonuclease H-like"/>
    <property type="match status" value="1"/>
</dbReference>
<feature type="compositionally biased region" description="Acidic residues" evidence="1">
    <location>
        <begin position="1"/>
        <end position="22"/>
    </location>
</feature>
<feature type="region of interest" description="Disordered" evidence="1">
    <location>
        <begin position="1"/>
        <end position="42"/>
    </location>
</feature>
<dbReference type="InterPro" id="IPR007021">
    <property type="entry name" value="DUF659"/>
</dbReference>
<proteinExistence type="predicted"/>
<evidence type="ECO:0000259" key="2">
    <source>
        <dbReference type="Pfam" id="PF04937"/>
    </source>
</evidence>
<dbReference type="AlphaFoldDB" id="A0A2U1KSG4"/>
<evidence type="ECO:0000313" key="4">
    <source>
        <dbReference type="Proteomes" id="UP000245207"/>
    </source>
</evidence>
<gene>
    <name evidence="3" type="ORF">CTI12_AA569680</name>
</gene>
<evidence type="ECO:0000256" key="1">
    <source>
        <dbReference type="SAM" id="MobiDB-lite"/>
    </source>
</evidence>
<dbReference type="PANTHER" id="PTHR32166:SF123">
    <property type="entry name" value="BED-TYPE DOMAIN-CONTAINING PROTEIN"/>
    <property type="match status" value="1"/>
</dbReference>
<comment type="caution">
    <text evidence="3">The sequence shown here is derived from an EMBL/GenBank/DDBJ whole genome shotgun (WGS) entry which is preliminary data.</text>
</comment>
<dbReference type="PANTHER" id="PTHR32166">
    <property type="entry name" value="OSJNBA0013A04.12 PROTEIN"/>
    <property type="match status" value="1"/>
</dbReference>
<dbReference type="EMBL" id="PKPP01014404">
    <property type="protein sequence ID" value="PWA39686.1"/>
    <property type="molecule type" value="Genomic_DNA"/>
</dbReference>
<protein>
    <recommendedName>
        <fullName evidence="2">DUF659 domain-containing protein</fullName>
    </recommendedName>
</protein>
<feature type="domain" description="DUF659" evidence="2">
    <location>
        <begin position="130"/>
        <end position="282"/>
    </location>
</feature>
<dbReference type="InterPro" id="IPR012337">
    <property type="entry name" value="RNaseH-like_sf"/>
</dbReference>
<reference evidence="3 4" key="1">
    <citation type="journal article" date="2018" name="Mol. Plant">
        <title>The genome of Artemisia annua provides insight into the evolution of Asteraceae family and artemisinin biosynthesis.</title>
        <authorList>
            <person name="Shen Q."/>
            <person name="Zhang L."/>
            <person name="Liao Z."/>
            <person name="Wang S."/>
            <person name="Yan T."/>
            <person name="Shi P."/>
            <person name="Liu M."/>
            <person name="Fu X."/>
            <person name="Pan Q."/>
            <person name="Wang Y."/>
            <person name="Lv Z."/>
            <person name="Lu X."/>
            <person name="Zhang F."/>
            <person name="Jiang W."/>
            <person name="Ma Y."/>
            <person name="Chen M."/>
            <person name="Hao X."/>
            <person name="Li L."/>
            <person name="Tang Y."/>
            <person name="Lv G."/>
            <person name="Zhou Y."/>
            <person name="Sun X."/>
            <person name="Brodelius P.E."/>
            <person name="Rose J.K.C."/>
            <person name="Tang K."/>
        </authorList>
    </citation>
    <scope>NUCLEOTIDE SEQUENCE [LARGE SCALE GENOMIC DNA]</scope>
    <source>
        <strain evidence="4">cv. Huhao1</strain>
        <tissue evidence="3">Leaf</tissue>
    </source>
</reference>
<organism evidence="3 4">
    <name type="scientific">Artemisia annua</name>
    <name type="common">Sweet wormwood</name>
    <dbReference type="NCBI Taxonomy" id="35608"/>
    <lineage>
        <taxon>Eukaryota</taxon>
        <taxon>Viridiplantae</taxon>
        <taxon>Streptophyta</taxon>
        <taxon>Embryophyta</taxon>
        <taxon>Tracheophyta</taxon>
        <taxon>Spermatophyta</taxon>
        <taxon>Magnoliopsida</taxon>
        <taxon>eudicotyledons</taxon>
        <taxon>Gunneridae</taxon>
        <taxon>Pentapetalae</taxon>
        <taxon>asterids</taxon>
        <taxon>campanulids</taxon>
        <taxon>Asterales</taxon>
        <taxon>Asteraceae</taxon>
        <taxon>Asteroideae</taxon>
        <taxon>Anthemideae</taxon>
        <taxon>Artemisiinae</taxon>
        <taxon>Artemisia</taxon>
    </lineage>
</organism>
<feature type="compositionally biased region" description="Low complexity" evidence="1">
    <location>
        <begin position="23"/>
        <end position="35"/>
    </location>
</feature>
<dbReference type="STRING" id="35608.A0A2U1KSG4"/>
<accession>A0A2U1KSG4</accession>
<dbReference type="Pfam" id="PF04937">
    <property type="entry name" value="DUF659"/>
    <property type="match status" value="1"/>
</dbReference>
<name>A0A2U1KSG4_ARTAN</name>
<evidence type="ECO:0000313" key="3">
    <source>
        <dbReference type="EMBL" id="PWA39686.1"/>
    </source>
</evidence>
<dbReference type="OrthoDB" id="1937290at2759"/>
<keyword evidence="4" id="KW-1185">Reference proteome</keyword>
<sequence>MSEEFYDLVEDAQTEDVIEDESMTQTETQSQTQPSSHKDEAKPLLDEVTFVGSGNSKNPGGAKVWMCIYCNIQYTSSYSRIHMHFFGVTWGKKAEIRRCPAILADREKYIKLLKKMVSAISKAPPSYKAPSSEKARTVLLYECARDVEKDSSSIQDTWFTQGVSIVSDGWSNVKHEPLINVLVVNSRGVTFMYAKDFSGVEKIGQAISNYLLGAIEKIGPSHVLQVVTDNAANCKAAGKDIEKVYKHIFWSPCCVHTLNLIFKDFAEQFNWLENVYNRGKMVVKYFLNHSQALAIFRDNSNLEILKLASTRFASHYILLKRLKDCREALATTVVLNSWREWAKQGDENTKKWRTCCSNYTK</sequence>